<sequence length="92" mass="10852">MNKRQKKKLFKQTLIKVRKLHPQKGDVICFQPNLNWIDVETMCQFMNLYADNKVFGETILAFVPADIKQLRHKKDAQIYVDKLQSIVDQMGE</sequence>
<organism evidence="1 2">
    <name type="scientific">Lachnospira eligens</name>
    <dbReference type="NCBI Taxonomy" id="39485"/>
    <lineage>
        <taxon>Bacteria</taxon>
        <taxon>Bacillati</taxon>
        <taxon>Bacillota</taxon>
        <taxon>Clostridia</taxon>
        <taxon>Lachnospirales</taxon>
        <taxon>Lachnospiraceae</taxon>
        <taxon>Lachnospira</taxon>
    </lineage>
</organism>
<name>A0A415MED8_9FIRM</name>
<dbReference type="Proteomes" id="UP000285201">
    <property type="component" value="Unassembled WGS sequence"/>
</dbReference>
<evidence type="ECO:0000313" key="2">
    <source>
        <dbReference type="Proteomes" id="UP000285201"/>
    </source>
</evidence>
<evidence type="ECO:0000313" key="1">
    <source>
        <dbReference type="EMBL" id="RHL71070.1"/>
    </source>
</evidence>
<gene>
    <name evidence="1" type="ORF">DW007_02685</name>
</gene>
<dbReference type="EMBL" id="QROY01000002">
    <property type="protein sequence ID" value="RHL71070.1"/>
    <property type="molecule type" value="Genomic_DNA"/>
</dbReference>
<comment type="caution">
    <text evidence="1">The sequence shown here is derived from an EMBL/GenBank/DDBJ whole genome shotgun (WGS) entry which is preliminary data.</text>
</comment>
<dbReference type="AlphaFoldDB" id="A0A415MED8"/>
<reference evidence="1 2" key="1">
    <citation type="submission" date="2018-08" db="EMBL/GenBank/DDBJ databases">
        <title>A genome reference for cultivated species of the human gut microbiota.</title>
        <authorList>
            <person name="Zou Y."/>
            <person name="Xue W."/>
            <person name="Luo G."/>
        </authorList>
    </citation>
    <scope>NUCLEOTIDE SEQUENCE [LARGE SCALE GENOMIC DNA]</scope>
    <source>
        <strain evidence="1 2">AF36-7BH</strain>
    </source>
</reference>
<proteinExistence type="predicted"/>
<dbReference type="RefSeq" id="WP_118370247.1">
    <property type="nucleotide sequence ID" value="NZ_QROY01000002.1"/>
</dbReference>
<protein>
    <submittedName>
        <fullName evidence="1">Uncharacterized protein</fullName>
    </submittedName>
</protein>
<accession>A0A415MED8</accession>